<dbReference type="AlphaFoldDB" id="N6TL90"/>
<name>N6TL90_DENPD</name>
<dbReference type="EMBL" id="KB740841">
    <property type="protein sequence ID" value="ENN78743.1"/>
    <property type="molecule type" value="Genomic_DNA"/>
</dbReference>
<accession>N6TL90</accession>
<sequence>MTDLHKDYLANVHRIIPLRDALGNQFTFMDDNARPHRTSAVQEKEVLYKQFNCYCPSLSGREKRVRARISFRFGH</sequence>
<feature type="non-terminal residue" evidence="1">
    <location>
        <position position="1"/>
    </location>
</feature>
<reference evidence="1" key="1">
    <citation type="journal article" date="2013" name="Genome Biol.">
        <title>Draft genome of the mountain pine beetle, Dendroctonus ponderosae Hopkins, a major forest pest.</title>
        <authorList>
            <person name="Keeling C.I."/>
            <person name="Yuen M.M."/>
            <person name="Liao N.Y."/>
            <person name="Docking T.R."/>
            <person name="Chan S.K."/>
            <person name="Taylor G.A."/>
            <person name="Palmquist D.L."/>
            <person name="Jackman S.D."/>
            <person name="Nguyen A."/>
            <person name="Li M."/>
            <person name="Henderson H."/>
            <person name="Janes J.K."/>
            <person name="Zhao Y."/>
            <person name="Pandoh P."/>
            <person name="Moore R."/>
            <person name="Sperling F.A."/>
            <person name="Huber D.P."/>
            <person name="Birol I."/>
            <person name="Jones S.J."/>
            <person name="Bohlmann J."/>
        </authorList>
    </citation>
    <scope>NUCLEOTIDE SEQUENCE</scope>
</reference>
<protein>
    <submittedName>
        <fullName evidence="1">Uncharacterized protein</fullName>
    </submittedName>
</protein>
<proteinExistence type="predicted"/>
<organism evidence="1">
    <name type="scientific">Dendroctonus ponderosae</name>
    <name type="common">Mountain pine beetle</name>
    <dbReference type="NCBI Taxonomy" id="77166"/>
    <lineage>
        <taxon>Eukaryota</taxon>
        <taxon>Metazoa</taxon>
        <taxon>Ecdysozoa</taxon>
        <taxon>Arthropoda</taxon>
        <taxon>Hexapoda</taxon>
        <taxon>Insecta</taxon>
        <taxon>Pterygota</taxon>
        <taxon>Neoptera</taxon>
        <taxon>Endopterygota</taxon>
        <taxon>Coleoptera</taxon>
        <taxon>Polyphaga</taxon>
        <taxon>Cucujiformia</taxon>
        <taxon>Curculionidae</taxon>
        <taxon>Scolytinae</taxon>
        <taxon>Dendroctonus</taxon>
    </lineage>
</organism>
<evidence type="ECO:0000313" key="1">
    <source>
        <dbReference type="EMBL" id="ENN78743.1"/>
    </source>
</evidence>
<gene>
    <name evidence="1" type="ORF">YQE_04794</name>
</gene>
<dbReference type="HOGENOM" id="CLU_2673644_0_0_1"/>